<dbReference type="InterPro" id="IPR051124">
    <property type="entry name" value="Phosphate_Transport_Permease"/>
</dbReference>
<evidence type="ECO:0000256" key="2">
    <source>
        <dbReference type="ARBA" id="ARBA00007069"/>
    </source>
</evidence>
<evidence type="ECO:0000259" key="11">
    <source>
        <dbReference type="PROSITE" id="PS50928"/>
    </source>
</evidence>
<evidence type="ECO:0000313" key="13">
    <source>
        <dbReference type="Proteomes" id="UP000053911"/>
    </source>
</evidence>
<evidence type="ECO:0000256" key="1">
    <source>
        <dbReference type="ARBA" id="ARBA00004651"/>
    </source>
</evidence>
<feature type="transmembrane region" description="Helical" evidence="9">
    <location>
        <begin position="159"/>
        <end position="186"/>
    </location>
</feature>
<keyword evidence="6 9" id="KW-0812">Transmembrane</keyword>
<dbReference type="SUPFAM" id="SSF161098">
    <property type="entry name" value="MetI-like"/>
    <property type="match status" value="1"/>
</dbReference>
<dbReference type="Pfam" id="PF00528">
    <property type="entry name" value="BPD_transp_1"/>
    <property type="match status" value="1"/>
</dbReference>
<dbReference type="InterPro" id="IPR035906">
    <property type="entry name" value="MetI-like_sf"/>
</dbReference>
<evidence type="ECO:0000313" key="12">
    <source>
        <dbReference type="EMBL" id="KUK18505.1"/>
    </source>
</evidence>
<comment type="caution">
    <text evidence="10">Lacks conserved residue(s) required for the propagation of feature annotation.</text>
</comment>
<dbReference type="GO" id="GO:0005315">
    <property type="term" value="F:phosphate transmembrane transporter activity"/>
    <property type="evidence" value="ECO:0007669"/>
    <property type="project" value="InterPro"/>
</dbReference>
<dbReference type="GO" id="GO:0006817">
    <property type="term" value="P:phosphate ion transport"/>
    <property type="evidence" value="ECO:0007669"/>
    <property type="project" value="UniProtKB-KW"/>
</dbReference>
<feature type="transmembrane region" description="Helical" evidence="9">
    <location>
        <begin position="20"/>
        <end position="39"/>
    </location>
</feature>
<evidence type="ECO:0000256" key="3">
    <source>
        <dbReference type="ARBA" id="ARBA00022448"/>
    </source>
</evidence>
<feature type="transmembrane region" description="Helical" evidence="9">
    <location>
        <begin position="282"/>
        <end position="305"/>
    </location>
</feature>
<keyword evidence="8 9" id="KW-0472">Membrane</keyword>
<dbReference type="EMBL" id="LGFD01000003">
    <property type="protein sequence ID" value="KUK18505.1"/>
    <property type="molecule type" value="Genomic_DNA"/>
</dbReference>
<keyword evidence="4 10" id="KW-1003">Cell membrane</keyword>
<dbReference type="GO" id="GO:0005886">
    <property type="term" value="C:plasma membrane"/>
    <property type="evidence" value="ECO:0007669"/>
    <property type="project" value="UniProtKB-SubCell"/>
</dbReference>
<comment type="subcellular location">
    <subcellularLocation>
        <location evidence="1 9">Cell membrane</location>
        <topology evidence="1 9">Multi-pass membrane protein</topology>
    </subcellularLocation>
</comment>
<evidence type="ECO:0000256" key="10">
    <source>
        <dbReference type="RuleBase" id="RU363054"/>
    </source>
</evidence>
<dbReference type="Gene3D" id="1.10.3720.10">
    <property type="entry name" value="MetI-like"/>
    <property type="match status" value="1"/>
</dbReference>
<feature type="transmembrane region" description="Helical" evidence="9">
    <location>
        <begin position="73"/>
        <end position="99"/>
    </location>
</feature>
<dbReference type="InterPro" id="IPR000515">
    <property type="entry name" value="MetI-like"/>
</dbReference>
<evidence type="ECO:0000256" key="6">
    <source>
        <dbReference type="ARBA" id="ARBA00022692"/>
    </source>
</evidence>
<dbReference type="AlphaFoldDB" id="A0A117L1X2"/>
<dbReference type="CDD" id="cd06261">
    <property type="entry name" value="TM_PBP2"/>
    <property type="match status" value="1"/>
</dbReference>
<comment type="function">
    <text evidence="10">Part of the binding-protein-dependent transport system for phosphate; probably responsible for the translocation of the substrate across the membrane.</text>
</comment>
<dbReference type="InterPro" id="IPR011864">
    <property type="entry name" value="Phosphate_PstC"/>
</dbReference>
<comment type="caution">
    <text evidence="12">The sequence shown here is derived from an EMBL/GenBank/DDBJ whole genome shotgun (WGS) entry which is preliminary data.</text>
</comment>
<dbReference type="Proteomes" id="UP000053911">
    <property type="component" value="Unassembled WGS sequence"/>
</dbReference>
<dbReference type="NCBIfam" id="TIGR02138">
    <property type="entry name" value="phosphate_pstC"/>
    <property type="match status" value="1"/>
</dbReference>
<keyword evidence="5 10" id="KW-0592">Phosphate transport</keyword>
<organism evidence="12 13">
    <name type="scientific">Thermococcus sibiricus</name>
    <dbReference type="NCBI Taxonomy" id="172049"/>
    <lineage>
        <taxon>Archaea</taxon>
        <taxon>Methanobacteriati</taxon>
        <taxon>Methanobacteriota</taxon>
        <taxon>Thermococci</taxon>
        <taxon>Thermococcales</taxon>
        <taxon>Thermococcaceae</taxon>
        <taxon>Thermococcus</taxon>
    </lineage>
</organism>
<dbReference type="PROSITE" id="PS50928">
    <property type="entry name" value="ABC_TM1"/>
    <property type="match status" value="1"/>
</dbReference>
<accession>A0A117L1X2</accession>
<dbReference type="PANTHER" id="PTHR30425:SF1">
    <property type="entry name" value="PHOSPHATE TRANSPORT SYSTEM PERMEASE PROTEIN PSTC"/>
    <property type="match status" value="1"/>
</dbReference>
<evidence type="ECO:0000256" key="8">
    <source>
        <dbReference type="ARBA" id="ARBA00023136"/>
    </source>
</evidence>
<feature type="domain" description="ABC transmembrane type-1" evidence="11">
    <location>
        <begin position="75"/>
        <end position="301"/>
    </location>
</feature>
<protein>
    <recommendedName>
        <fullName evidence="10">Phosphate transport system permease protein</fullName>
    </recommendedName>
</protein>
<evidence type="ECO:0000256" key="7">
    <source>
        <dbReference type="ARBA" id="ARBA00022989"/>
    </source>
</evidence>
<name>A0A117L1X2_9EURY</name>
<comment type="similarity">
    <text evidence="2 10">Belongs to the binding-protein-dependent transport system permease family. CysTW subfamily.</text>
</comment>
<dbReference type="PATRIC" id="fig|172049.5.peg.700"/>
<keyword evidence="3 9" id="KW-0813">Transport</keyword>
<evidence type="ECO:0000256" key="4">
    <source>
        <dbReference type="ARBA" id="ARBA00022475"/>
    </source>
</evidence>
<evidence type="ECO:0000256" key="5">
    <source>
        <dbReference type="ARBA" id="ARBA00022592"/>
    </source>
</evidence>
<evidence type="ECO:0000256" key="9">
    <source>
        <dbReference type="RuleBase" id="RU363032"/>
    </source>
</evidence>
<gene>
    <name evidence="12" type="ORF">XD54_0235</name>
</gene>
<reference evidence="13" key="1">
    <citation type="journal article" date="2015" name="MBio">
        <title>Genome-Resolved Metagenomic Analysis Reveals Roles for Candidate Phyla and Other Microbial Community Members in Biogeochemical Transformations in Oil Reservoirs.</title>
        <authorList>
            <person name="Hu P."/>
            <person name="Tom L."/>
            <person name="Singh A."/>
            <person name="Thomas B.C."/>
            <person name="Baker B.J."/>
            <person name="Piceno Y.M."/>
            <person name="Andersen G.L."/>
            <person name="Banfield J.F."/>
        </authorList>
    </citation>
    <scope>NUCLEOTIDE SEQUENCE [LARGE SCALE GENOMIC DNA]</scope>
</reference>
<feature type="transmembrane region" description="Helical" evidence="9">
    <location>
        <begin position="111"/>
        <end position="139"/>
    </location>
</feature>
<sequence length="314" mass="34774">MMSALLKVGKRKVNLNHILLPFVGFVFGLFLLMLLVYVYNSMPIFHREGLDIYIKNVWKAAEEPSEEYYGVLAAIWGSLYTSVIAILVALPLSLAYSVFVVDYAPKRIKEWLIILSDIMAGLPTIIYGIWGVFVLVPLLKRVVMQPLYDYLSFLPIFSYPPITGFSYFSAGVLLGIMVTPFAAAIIREAYQMIPFTYREAIYSLGATQLEATKILLGYIKPAVYSGIILAFGRAIGETAAVSLVIGNTFNLSLALSAPGYTISSLIANQYGNAFIYEYMTSALFSAGLALFAIGLTVNLAGLYLLRRWEANVRL</sequence>
<keyword evidence="7 9" id="KW-1133">Transmembrane helix</keyword>
<dbReference type="PANTHER" id="PTHR30425">
    <property type="entry name" value="PHOSPHATE TRANSPORT SYSTEM PERMEASE PROTEIN PST"/>
    <property type="match status" value="1"/>
</dbReference>
<proteinExistence type="inferred from homology"/>